<organism evidence="2">
    <name type="scientific">Spumella elongata</name>
    <dbReference type="NCBI Taxonomy" id="89044"/>
    <lineage>
        <taxon>Eukaryota</taxon>
        <taxon>Sar</taxon>
        <taxon>Stramenopiles</taxon>
        <taxon>Ochrophyta</taxon>
        <taxon>Chrysophyceae</taxon>
        <taxon>Chromulinales</taxon>
        <taxon>Chromulinaceae</taxon>
        <taxon>Spumella</taxon>
    </lineage>
</organism>
<feature type="chain" id="PRO_5031510279" evidence="1">
    <location>
        <begin position="22"/>
        <end position="394"/>
    </location>
</feature>
<dbReference type="AlphaFoldDB" id="A0A7S3MGB8"/>
<keyword evidence="1" id="KW-0732">Signal</keyword>
<reference evidence="2" key="1">
    <citation type="submission" date="2021-01" db="EMBL/GenBank/DDBJ databases">
        <authorList>
            <person name="Corre E."/>
            <person name="Pelletier E."/>
            <person name="Niang G."/>
            <person name="Scheremetjew M."/>
            <person name="Finn R."/>
            <person name="Kale V."/>
            <person name="Holt S."/>
            <person name="Cochrane G."/>
            <person name="Meng A."/>
            <person name="Brown T."/>
            <person name="Cohen L."/>
        </authorList>
    </citation>
    <scope>NUCLEOTIDE SEQUENCE</scope>
    <source>
        <strain evidence="2">CCAP 955/1</strain>
    </source>
</reference>
<evidence type="ECO:0000313" key="2">
    <source>
        <dbReference type="EMBL" id="CAE0298454.1"/>
    </source>
</evidence>
<gene>
    <name evidence="2" type="ORF">SELO1098_LOCUS27308</name>
</gene>
<protein>
    <submittedName>
        <fullName evidence="2">Uncharacterized protein</fullName>
    </submittedName>
</protein>
<feature type="signal peptide" evidence="1">
    <location>
        <begin position="1"/>
        <end position="21"/>
    </location>
</feature>
<name>A0A7S3MGB8_9STRA</name>
<dbReference type="PROSITE" id="PS51257">
    <property type="entry name" value="PROKAR_LIPOPROTEIN"/>
    <property type="match status" value="1"/>
</dbReference>
<proteinExistence type="predicted"/>
<dbReference type="EMBL" id="HBIC01053225">
    <property type="protein sequence ID" value="CAE0298454.1"/>
    <property type="molecule type" value="Transcribed_RNA"/>
</dbReference>
<evidence type="ECO:0000256" key="1">
    <source>
        <dbReference type="SAM" id="SignalP"/>
    </source>
</evidence>
<sequence>MLARGWVLAAFAALSCPYVIGKPFTLMDKITTQCESEALSVGTRLADHYNSYDEDTEWDTRIHNDYLVEHLGFAGWIQMGLYKNTKLTAGRQDAPALHQRGGWAGSKNISESAYWALQNQWVYMMGDSTQRQVWATFVSPFQNNEFERNAKEWTRENCARQYPHRKIHESGGHFPEEGWGGKCGNNELTCSLSGFGPEGKISFDWKHFPYEDYDEWLFGDSGLWNSTTRHPDVLVLHIGLHTCVHAHNSPTSSIANPNNTMIATHKRDIKTLMKAVRAAIDRTPASMPRTKVIVQLAGRTGASEPLQDKCSRTVNRVAAYEGHLQGFAVLEREEIERRLLYKSEFFEEVSYIKNLLHLENPAANIVGTSLLALIACLRRNGTDYNAKYIPTDVL</sequence>
<accession>A0A7S3MGB8</accession>